<keyword evidence="1" id="KW-0812">Transmembrane</keyword>
<sequence length="146" mass="17730">MKLFLKKNNFIFGDSCSGKTFLYKRIKINKIDLDYFIKYKLILFRYELYFRIIEKTMLKILKKKYNFLIVLGGGAINKFCVFNILIYKYNSITNQIKNLLNDFNNRPTLKNLKYLKIRFCIRKKKYIKIANFYLLKCLKCNIKKII</sequence>
<proteinExistence type="predicted"/>
<dbReference type="Proteomes" id="UP000595596">
    <property type="component" value="Chromosome"/>
</dbReference>
<gene>
    <name evidence="2" type="ORF">CRDco_0270</name>
</gene>
<dbReference type="EMBL" id="AP023214">
    <property type="protein sequence ID" value="BCG49245.1"/>
    <property type="molecule type" value="Genomic_DNA"/>
</dbReference>
<evidence type="ECO:0008006" key="4">
    <source>
        <dbReference type="Google" id="ProtNLM"/>
    </source>
</evidence>
<protein>
    <recommendedName>
        <fullName evidence="4">Shikimate kinase I</fullName>
    </recommendedName>
</protein>
<evidence type="ECO:0000256" key="1">
    <source>
        <dbReference type="SAM" id="Phobius"/>
    </source>
</evidence>
<dbReference type="RefSeq" id="WP_201329534.1">
    <property type="nucleotide sequence ID" value="NZ_AP023214.1"/>
</dbReference>
<evidence type="ECO:0000313" key="2">
    <source>
        <dbReference type="EMBL" id="BCG49245.1"/>
    </source>
</evidence>
<keyword evidence="3" id="KW-1185">Reference proteome</keyword>
<name>A0A7R7AC12_CARRU</name>
<evidence type="ECO:0000313" key="3">
    <source>
        <dbReference type="Proteomes" id="UP000595596"/>
    </source>
</evidence>
<dbReference type="KEGG" id="crr:CRDco_0270"/>
<organism evidence="2 3">
    <name type="scientific">Candidatus Carsonella ruddii</name>
    <name type="common">Diaphorina cf. continua</name>
    <dbReference type="NCBI Taxonomy" id="2661587"/>
    <lineage>
        <taxon>Bacteria</taxon>
        <taxon>Pseudomonadati</taxon>
        <taxon>Pseudomonadota</taxon>
        <taxon>Gammaproteobacteria</taxon>
        <taxon>Oceanospirillales</taxon>
        <taxon>Halomonadaceae</taxon>
        <taxon>Zymobacter group</taxon>
        <taxon>Candidatus Carsonella</taxon>
    </lineage>
</organism>
<reference evidence="2 3" key="1">
    <citation type="journal article" date="2020" name="Genome Biol. Evol.">
        <title>Comparative Genomics Underlines Multiple Roles of Profftella, an Obligate Symbiont of Psyllids: Providing Toxins, Vitamins, and Carotenoids.</title>
        <authorList>
            <person name="Nakabachi A."/>
            <person name="Piel J."/>
            <person name="Malenovsky I."/>
            <person name="Hirose Y."/>
        </authorList>
    </citation>
    <scope>NUCLEOTIDE SEQUENCE [LARGE SCALE GENOMIC DNA]</scope>
    <source>
        <strain evidence="2 3">Dco</strain>
    </source>
</reference>
<keyword evidence="1" id="KW-0472">Membrane</keyword>
<keyword evidence="1" id="KW-1133">Transmembrane helix</keyword>
<dbReference type="AlphaFoldDB" id="A0A7R7AC12"/>
<accession>A0A7R7AC12</accession>
<dbReference type="Gene3D" id="3.40.50.300">
    <property type="entry name" value="P-loop containing nucleotide triphosphate hydrolases"/>
    <property type="match status" value="1"/>
</dbReference>
<feature type="transmembrane region" description="Helical" evidence="1">
    <location>
        <begin position="65"/>
        <end position="87"/>
    </location>
</feature>
<dbReference type="InterPro" id="IPR027417">
    <property type="entry name" value="P-loop_NTPase"/>
</dbReference>